<feature type="transmembrane region" description="Helical" evidence="5">
    <location>
        <begin position="53"/>
        <end position="69"/>
    </location>
</feature>
<keyword evidence="8" id="KW-1185">Reference proteome</keyword>
<reference evidence="7" key="1">
    <citation type="submission" date="2021-12" db="EMBL/GenBank/DDBJ databases">
        <authorList>
            <person name="Rodrigo-Torres L."/>
            <person name="Arahal R. D."/>
            <person name="Lucena T."/>
        </authorList>
    </citation>
    <scope>NUCLEOTIDE SEQUENCE</scope>
    <source>
        <strain evidence="7">CECT 8226</strain>
    </source>
</reference>
<feature type="transmembrane region" description="Helical" evidence="5">
    <location>
        <begin position="134"/>
        <end position="152"/>
    </location>
</feature>
<evidence type="ECO:0000256" key="4">
    <source>
        <dbReference type="ARBA" id="ARBA00023136"/>
    </source>
</evidence>
<feature type="transmembrane region" description="Helical" evidence="5">
    <location>
        <begin position="254"/>
        <end position="275"/>
    </location>
</feature>
<comment type="subcellular location">
    <subcellularLocation>
        <location evidence="1">Membrane</location>
        <topology evidence="1">Multi-pass membrane protein</topology>
    </subcellularLocation>
</comment>
<accession>A0ABM8ZL70</accession>
<evidence type="ECO:0000313" key="7">
    <source>
        <dbReference type="EMBL" id="CAH0529058.1"/>
    </source>
</evidence>
<evidence type="ECO:0000256" key="5">
    <source>
        <dbReference type="SAM" id="Phobius"/>
    </source>
</evidence>
<evidence type="ECO:0000256" key="3">
    <source>
        <dbReference type="ARBA" id="ARBA00022989"/>
    </source>
</evidence>
<dbReference type="Pfam" id="PF04932">
    <property type="entry name" value="Wzy_C"/>
    <property type="match status" value="1"/>
</dbReference>
<dbReference type="RefSeq" id="WP_237485883.1">
    <property type="nucleotide sequence ID" value="NZ_CAKLCM010000003.1"/>
</dbReference>
<feature type="transmembrane region" description="Helical" evidence="5">
    <location>
        <begin position="370"/>
        <end position="390"/>
    </location>
</feature>
<evidence type="ECO:0000256" key="2">
    <source>
        <dbReference type="ARBA" id="ARBA00022692"/>
    </source>
</evidence>
<dbReference type="PANTHER" id="PTHR37422:SF17">
    <property type="entry name" value="O-ANTIGEN LIGASE"/>
    <property type="match status" value="1"/>
</dbReference>
<feature type="transmembrane region" description="Helical" evidence="5">
    <location>
        <begin position="12"/>
        <end position="33"/>
    </location>
</feature>
<dbReference type="EMBL" id="CAKLCM010000003">
    <property type="protein sequence ID" value="CAH0529058.1"/>
    <property type="molecule type" value="Genomic_DNA"/>
</dbReference>
<dbReference type="InterPro" id="IPR007016">
    <property type="entry name" value="O-antigen_ligase-rel_domated"/>
</dbReference>
<feature type="transmembrane region" description="Helical" evidence="5">
    <location>
        <begin position="396"/>
        <end position="413"/>
    </location>
</feature>
<feature type="transmembrane region" description="Helical" evidence="5">
    <location>
        <begin position="81"/>
        <end position="99"/>
    </location>
</feature>
<gene>
    <name evidence="7" type="ORF">VHP8226_03029</name>
</gene>
<keyword evidence="3 5" id="KW-1133">Transmembrane helix</keyword>
<dbReference type="PANTHER" id="PTHR37422">
    <property type="entry name" value="TEICHURONIC ACID BIOSYNTHESIS PROTEIN TUAE"/>
    <property type="match status" value="1"/>
</dbReference>
<dbReference type="Proteomes" id="UP000838160">
    <property type="component" value="Unassembled WGS sequence"/>
</dbReference>
<feature type="transmembrane region" description="Helical" evidence="5">
    <location>
        <begin position="105"/>
        <end position="122"/>
    </location>
</feature>
<feature type="transmembrane region" description="Helical" evidence="5">
    <location>
        <begin position="176"/>
        <end position="193"/>
    </location>
</feature>
<name>A0ABM8ZL70_9VIBR</name>
<feature type="domain" description="O-antigen ligase-related" evidence="6">
    <location>
        <begin position="202"/>
        <end position="346"/>
    </location>
</feature>
<keyword evidence="4 5" id="KW-0472">Membrane</keyword>
<dbReference type="InterPro" id="IPR051533">
    <property type="entry name" value="WaaL-like"/>
</dbReference>
<evidence type="ECO:0000256" key="1">
    <source>
        <dbReference type="ARBA" id="ARBA00004141"/>
    </source>
</evidence>
<sequence>MNYQIKISTLKTAFTLFGIAFFTKLINGIDMLVSSGGTEPYIENAAGSLMNKAFGSFILLVCLILAFRYKRLKPILTDGKNLAFILFCLYALASVIWSVEPAVSMRRVIFFFAVVAFAYYLVEMYSYKTVFRFIGYTIGACALFSLITMVIIPEKVTILSGPRAGAVKGIFVDKNGAARTYMAGLAMLVPLVLNRDRKAIFFSACMAIMLFATRSVSGIFLTFIALATTGYFYYITLSGALNKSLVRYKVRFALITYISGLTVAYLMYAVLLELVGRDATLTNRTLIWELILPSVYDKLALGWGFGAYWASWGVQEFMERWGYIGNAHNGFIETLLHGGIPFLVLLVITIIAALYQLLKYQNLRQRPLENYICISLIIVYTIANFVGYTLPNHNAVDFFIFSYIVLLSTKYVGSRQGSYDSKQSRLSRIPKIRLR</sequence>
<protein>
    <recommendedName>
        <fullName evidence="6">O-antigen ligase-related domain-containing protein</fullName>
    </recommendedName>
</protein>
<evidence type="ECO:0000313" key="8">
    <source>
        <dbReference type="Proteomes" id="UP000838160"/>
    </source>
</evidence>
<comment type="caution">
    <text evidence="7">The sequence shown here is derived from an EMBL/GenBank/DDBJ whole genome shotgun (WGS) entry which is preliminary data.</text>
</comment>
<proteinExistence type="predicted"/>
<feature type="transmembrane region" description="Helical" evidence="5">
    <location>
        <begin position="205"/>
        <end position="234"/>
    </location>
</feature>
<organism evidence="7 8">
    <name type="scientific">Vibrio hippocampi</name>
    <dbReference type="NCBI Taxonomy" id="654686"/>
    <lineage>
        <taxon>Bacteria</taxon>
        <taxon>Pseudomonadati</taxon>
        <taxon>Pseudomonadota</taxon>
        <taxon>Gammaproteobacteria</taxon>
        <taxon>Vibrionales</taxon>
        <taxon>Vibrionaceae</taxon>
        <taxon>Vibrio</taxon>
    </lineage>
</organism>
<evidence type="ECO:0000259" key="6">
    <source>
        <dbReference type="Pfam" id="PF04932"/>
    </source>
</evidence>
<feature type="transmembrane region" description="Helical" evidence="5">
    <location>
        <begin position="334"/>
        <end position="358"/>
    </location>
</feature>
<keyword evidence="2 5" id="KW-0812">Transmembrane</keyword>
<feature type="transmembrane region" description="Helical" evidence="5">
    <location>
        <begin position="295"/>
        <end position="314"/>
    </location>
</feature>